<evidence type="ECO:0000259" key="4">
    <source>
        <dbReference type="PROSITE" id="PS51077"/>
    </source>
</evidence>
<reference evidence="6 7" key="1">
    <citation type="submission" date="2023-07" db="EMBL/GenBank/DDBJ databases">
        <title>The novel representative of Negativicutes class, Anaeroselena agilis gen. nov. sp. nov.</title>
        <authorList>
            <person name="Prokofeva M.I."/>
            <person name="Elcheninov A.G."/>
            <person name="Klyukina A."/>
            <person name="Kublanov I.V."/>
            <person name="Frolov E.N."/>
            <person name="Podosokorskaya O.A."/>
        </authorList>
    </citation>
    <scope>NUCLEOTIDE SEQUENCE [LARGE SCALE GENOMIC DNA]</scope>
    <source>
        <strain evidence="6 7">4137-cl</strain>
    </source>
</reference>
<evidence type="ECO:0000256" key="1">
    <source>
        <dbReference type="ARBA" id="ARBA00023015"/>
    </source>
</evidence>
<accession>A0ABU3NUR6</accession>
<dbReference type="SMART" id="SM00346">
    <property type="entry name" value="HTH_ICLR"/>
    <property type="match status" value="1"/>
</dbReference>
<dbReference type="Pfam" id="PF09339">
    <property type="entry name" value="HTH_IclR"/>
    <property type="match status" value="1"/>
</dbReference>
<dbReference type="PROSITE" id="PS51078">
    <property type="entry name" value="ICLR_ED"/>
    <property type="match status" value="1"/>
</dbReference>
<keyword evidence="2" id="KW-0238">DNA-binding</keyword>
<dbReference type="Gene3D" id="1.10.10.10">
    <property type="entry name" value="Winged helix-like DNA-binding domain superfamily/Winged helix DNA-binding domain"/>
    <property type="match status" value="1"/>
</dbReference>
<evidence type="ECO:0000313" key="7">
    <source>
        <dbReference type="Proteomes" id="UP001254848"/>
    </source>
</evidence>
<dbReference type="PROSITE" id="PS51077">
    <property type="entry name" value="HTH_ICLR"/>
    <property type="match status" value="1"/>
</dbReference>
<feature type="domain" description="HTH iclR-type" evidence="4">
    <location>
        <begin position="8"/>
        <end position="69"/>
    </location>
</feature>
<proteinExistence type="predicted"/>
<name>A0ABU3NUR6_9FIRM</name>
<dbReference type="InterPro" id="IPR005471">
    <property type="entry name" value="Tscrpt_reg_IclR_N"/>
</dbReference>
<dbReference type="SUPFAM" id="SSF55781">
    <property type="entry name" value="GAF domain-like"/>
    <property type="match status" value="1"/>
</dbReference>
<dbReference type="Pfam" id="PF01614">
    <property type="entry name" value="IclR_C"/>
    <property type="match status" value="1"/>
</dbReference>
<comment type="caution">
    <text evidence="6">The sequence shown here is derived from an EMBL/GenBank/DDBJ whole genome shotgun (WGS) entry which is preliminary data.</text>
</comment>
<dbReference type="RefSeq" id="WP_413779098.1">
    <property type="nucleotide sequence ID" value="NZ_JAUOZS010000001.1"/>
</dbReference>
<keyword evidence="3" id="KW-0804">Transcription</keyword>
<keyword evidence="7" id="KW-1185">Reference proteome</keyword>
<dbReference type="SUPFAM" id="SSF46785">
    <property type="entry name" value="Winged helix' DNA-binding domain"/>
    <property type="match status" value="1"/>
</dbReference>
<evidence type="ECO:0000259" key="5">
    <source>
        <dbReference type="PROSITE" id="PS51078"/>
    </source>
</evidence>
<dbReference type="InterPro" id="IPR029016">
    <property type="entry name" value="GAF-like_dom_sf"/>
</dbReference>
<feature type="domain" description="IclR-ED" evidence="5">
    <location>
        <begin position="70"/>
        <end position="254"/>
    </location>
</feature>
<protein>
    <submittedName>
        <fullName evidence="6">IclR family transcriptional regulator</fullName>
    </submittedName>
</protein>
<sequence length="256" mass="28459">MEKHFLEVQVLQRAMDVLEVIGKSPEPVSLKNITEKVGLPKSTVYRILSNLESRGYVCCSNEGGYRLGLTFLTLGQKAERGFELKRLARPYMTKLNQLTNESVHLGVLARNKVLYLDSIDSPHTIRLVAQIGGNNLLHCTSLGKALLIAHSDEEIRQILIESGMERRTHYTLATPEAFLKEMEVVRRAGFGFDDRESDSECFCIGAPIYNHLGQVLAAISVSGPISRVSRRTAETIVAPRLIEATKCISRSLGYVS</sequence>
<dbReference type="InterPro" id="IPR050707">
    <property type="entry name" value="HTH_MetabolicPath_Reg"/>
</dbReference>
<dbReference type="InterPro" id="IPR036388">
    <property type="entry name" value="WH-like_DNA-bd_sf"/>
</dbReference>
<dbReference type="Proteomes" id="UP001254848">
    <property type="component" value="Unassembled WGS sequence"/>
</dbReference>
<evidence type="ECO:0000313" key="6">
    <source>
        <dbReference type="EMBL" id="MDT8900560.1"/>
    </source>
</evidence>
<dbReference type="InterPro" id="IPR036390">
    <property type="entry name" value="WH_DNA-bd_sf"/>
</dbReference>
<dbReference type="PANTHER" id="PTHR30136:SF24">
    <property type="entry name" value="HTH-TYPE TRANSCRIPTIONAL REPRESSOR ALLR"/>
    <property type="match status" value="1"/>
</dbReference>
<evidence type="ECO:0000256" key="2">
    <source>
        <dbReference type="ARBA" id="ARBA00023125"/>
    </source>
</evidence>
<dbReference type="InterPro" id="IPR014757">
    <property type="entry name" value="Tscrpt_reg_IclR_C"/>
</dbReference>
<dbReference type="PANTHER" id="PTHR30136">
    <property type="entry name" value="HELIX-TURN-HELIX TRANSCRIPTIONAL REGULATOR, ICLR FAMILY"/>
    <property type="match status" value="1"/>
</dbReference>
<organism evidence="6 7">
    <name type="scientific">Anaeroselena agilis</name>
    <dbReference type="NCBI Taxonomy" id="3063788"/>
    <lineage>
        <taxon>Bacteria</taxon>
        <taxon>Bacillati</taxon>
        <taxon>Bacillota</taxon>
        <taxon>Negativicutes</taxon>
        <taxon>Acetonemataceae</taxon>
        <taxon>Anaeroselena</taxon>
    </lineage>
</organism>
<gene>
    <name evidence="6" type="ORF">Q4T40_04815</name>
</gene>
<dbReference type="EMBL" id="JAUOZS010000001">
    <property type="protein sequence ID" value="MDT8900560.1"/>
    <property type="molecule type" value="Genomic_DNA"/>
</dbReference>
<dbReference type="Gene3D" id="3.30.450.40">
    <property type="match status" value="1"/>
</dbReference>
<evidence type="ECO:0000256" key="3">
    <source>
        <dbReference type="ARBA" id="ARBA00023163"/>
    </source>
</evidence>
<keyword evidence="1" id="KW-0805">Transcription regulation</keyword>